<evidence type="ECO:0000313" key="1">
    <source>
        <dbReference type="EMBL" id="CZF85421.1"/>
    </source>
</evidence>
<dbReference type="RefSeq" id="WP_157515668.1">
    <property type="nucleotide sequence ID" value="NZ_CAWRCI010000037.1"/>
</dbReference>
<name>A0A128FGN0_9GAMM</name>
<accession>A0A128FGN0</accession>
<keyword evidence="2" id="KW-1185">Reference proteome</keyword>
<organism evidence="1 2">
    <name type="scientific">Grimontia marina</name>
    <dbReference type="NCBI Taxonomy" id="646534"/>
    <lineage>
        <taxon>Bacteria</taxon>
        <taxon>Pseudomonadati</taxon>
        <taxon>Pseudomonadota</taxon>
        <taxon>Gammaproteobacteria</taxon>
        <taxon>Vibrionales</taxon>
        <taxon>Vibrionaceae</taxon>
        <taxon>Grimontia</taxon>
    </lineage>
</organism>
<dbReference type="AlphaFoldDB" id="A0A128FGN0"/>
<dbReference type="EMBL" id="FIZY01000037">
    <property type="protein sequence ID" value="CZF85421.1"/>
    <property type="molecule type" value="Genomic_DNA"/>
</dbReference>
<proteinExistence type="predicted"/>
<protein>
    <submittedName>
        <fullName evidence="1">Uncharacterized protein</fullName>
    </submittedName>
</protein>
<reference evidence="2" key="1">
    <citation type="submission" date="2016-02" db="EMBL/GenBank/DDBJ databases">
        <authorList>
            <person name="Rodrigo-Torres Lidia"/>
            <person name="Arahal R.David."/>
        </authorList>
    </citation>
    <scope>NUCLEOTIDE SEQUENCE [LARGE SCALE GENOMIC DNA]</scope>
    <source>
        <strain evidence="2">CECT 8713</strain>
    </source>
</reference>
<dbReference type="OrthoDB" id="5916433at2"/>
<sequence>MSVIGCSGIPKTAENLPLANGTGAVVIPVNMENTSESKKYPCRSISFEVKKVFRTPDELDKSEPREIYLYDKPAYGLITDLEPGEYMFDEFKCHANYRRVFNGGQSYIVKRANVYFDVEPNTVTVSSQTFVGKSEYDASGSSSFSARFNYVTEQDKQKALKALEEKGIPSGWSLNF</sequence>
<dbReference type="Proteomes" id="UP000073601">
    <property type="component" value="Unassembled WGS sequence"/>
</dbReference>
<gene>
    <name evidence="1" type="ORF">GMA8713_03525</name>
</gene>
<evidence type="ECO:0000313" key="2">
    <source>
        <dbReference type="Proteomes" id="UP000073601"/>
    </source>
</evidence>